<dbReference type="OrthoDB" id="9814991at2"/>
<dbReference type="Pfam" id="PF04854">
    <property type="entry name" value="DUF624"/>
    <property type="match status" value="1"/>
</dbReference>
<protein>
    <submittedName>
        <fullName evidence="2">DUF624 domain-containing protein</fullName>
    </submittedName>
</protein>
<dbReference type="RefSeq" id="WP_135181412.1">
    <property type="nucleotide sequence ID" value="NZ_JADGKZ010000003.1"/>
</dbReference>
<dbReference type="InterPro" id="IPR006938">
    <property type="entry name" value="DUF624"/>
</dbReference>
<name>A0A4Y9JE87_9STRE</name>
<sequence>MEELFRLEGTVYQILSKVQALLVLNFWLVVTSIPIITLGASQAAGFYVLTKIMERNDYRVSSNFWRAFVKNGRQCTYISFLLLILAGCLFVNTYYLTFVNPSIIILASSFVLLFCWLHLFQFVFYFVQRYEGSVIEHIRNSFKVYLQFPKDVLFIHLSYLIILCLWFVSPYWSLFITFFGLFIGSSVHSFIRYLVMRKISSKIEVRKEWL</sequence>
<feature type="transmembrane region" description="Helical" evidence="1">
    <location>
        <begin position="174"/>
        <end position="195"/>
    </location>
</feature>
<evidence type="ECO:0000313" key="3">
    <source>
        <dbReference type="Proteomes" id="UP000297253"/>
    </source>
</evidence>
<gene>
    <name evidence="2" type="ORF">E4T82_02950</name>
</gene>
<organism evidence="2 3">
    <name type="scientific">Streptococcus cuniculi</name>
    <dbReference type="NCBI Taxonomy" id="1432788"/>
    <lineage>
        <taxon>Bacteria</taxon>
        <taxon>Bacillati</taxon>
        <taxon>Bacillota</taxon>
        <taxon>Bacilli</taxon>
        <taxon>Lactobacillales</taxon>
        <taxon>Streptococcaceae</taxon>
        <taxon>Streptococcus</taxon>
    </lineage>
</organism>
<proteinExistence type="predicted"/>
<feature type="transmembrane region" description="Helical" evidence="1">
    <location>
        <begin position="75"/>
        <end position="97"/>
    </location>
</feature>
<keyword evidence="1" id="KW-1133">Transmembrane helix</keyword>
<keyword evidence="1" id="KW-0472">Membrane</keyword>
<dbReference type="AlphaFoldDB" id="A0A4Y9JE87"/>
<feature type="transmembrane region" description="Helical" evidence="1">
    <location>
        <begin position="103"/>
        <end position="127"/>
    </location>
</feature>
<reference evidence="2 3" key="1">
    <citation type="submission" date="2019-03" db="EMBL/GenBank/DDBJ databases">
        <title>Diversity of the mouse oral microbiome.</title>
        <authorList>
            <person name="Joseph S."/>
            <person name="Aduse-Opoku J."/>
            <person name="Curtis M."/>
            <person name="Wade W."/>
            <person name="Hashim A."/>
        </authorList>
    </citation>
    <scope>NUCLEOTIDE SEQUENCE [LARGE SCALE GENOMIC DNA]</scope>
    <source>
        <strain evidence="2 3">WM131</strain>
    </source>
</reference>
<feature type="transmembrane region" description="Helical" evidence="1">
    <location>
        <begin position="20"/>
        <end position="49"/>
    </location>
</feature>
<feature type="transmembrane region" description="Helical" evidence="1">
    <location>
        <begin position="148"/>
        <end position="168"/>
    </location>
</feature>
<accession>A0A4Y9JE87</accession>
<keyword evidence="1" id="KW-0812">Transmembrane</keyword>
<evidence type="ECO:0000313" key="2">
    <source>
        <dbReference type="EMBL" id="TFU98336.1"/>
    </source>
</evidence>
<comment type="caution">
    <text evidence="2">The sequence shown here is derived from an EMBL/GenBank/DDBJ whole genome shotgun (WGS) entry which is preliminary data.</text>
</comment>
<evidence type="ECO:0000256" key="1">
    <source>
        <dbReference type="SAM" id="Phobius"/>
    </source>
</evidence>
<dbReference type="Proteomes" id="UP000297253">
    <property type="component" value="Unassembled WGS sequence"/>
</dbReference>
<dbReference type="EMBL" id="SPPD01000003">
    <property type="protein sequence ID" value="TFU98336.1"/>
    <property type="molecule type" value="Genomic_DNA"/>
</dbReference>